<sequence>MGNSKTSALLSLIGSLFLLFWPHVLTKSVSPRLQTGDSTSLSAGQGGQRPHVVKRSTQSCDSAYDHYCLNKGQCMFLVDINEHHCNCEKGFHGLRCASLELVIQPMGEEQIIVTVFCVSLLIIGLTGALYFCCKWYKKNRGSQRSPDCSERLSHKRHSTSLSTEMAKQDITNFSK</sequence>
<proteinExistence type="predicted"/>
<comment type="caution">
    <text evidence="12">Lacks conserved residue(s) required for the propagation of feature annotation.</text>
</comment>
<name>A0A9N7UN88_PLEPL</name>
<evidence type="ECO:0000256" key="5">
    <source>
        <dbReference type="ARBA" id="ARBA00022692"/>
    </source>
</evidence>
<evidence type="ECO:0000256" key="12">
    <source>
        <dbReference type="PROSITE-ProRule" id="PRU00076"/>
    </source>
</evidence>
<dbReference type="GO" id="GO:0005615">
    <property type="term" value="C:extracellular space"/>
    <property type="evidence" value="ECO:0007669"/>
    <property type="project" value="TreeGrafter"/>
</dbReference>
<dbReference type="EMBL" id="CADEAL010001780">
    <property type="protein sequence ID" value="CAB1435581.1"/>
    <property type="molecule type" value="Genomic_DNA"/>
</dbReference>
<evidence type="ECO:0000256" key="7">
    <source>
        <dbReference type="ARBA" id="ARBA00022989"/>
    </source>
</evidence>
<evidence type="ECO:0000256" key="1">
    <source>
        <dbReference type="ARBA" id="ARBA00004479"/>
    </source>
</evidence>
<evidence type="ECO:0000256" key="8">
    <source>
        <dbReference type="ARBA" id="ARBA00023030"/>
    </source>
</evidence>
<evidence type="ECO:0000313" key="18">
    <source>
        <dbReference type="Proteomes" id="UP001153269"/>
    </source>
</evidence>
<dbReference type="SUPFAM" id="SSF57196">
    <property type="entry name" value="EGF/Laminin"/>
    <property type="match status" value="1"/>
</dbReference>
<dbReference type="PRINTS" id="PR00009">
    <property type="entry name" value="EGFTGF"/>
</dbReference>
<evidence type="ECO:0000256" key="10">
    <source>
        <dbReference type="ARBA" id="ARBA00023157"/>
    </source>
</evidence>
<organism evidence="17 18">
    <name type="scientific">Pleuronectes platessa</name>
    <name type="common">European plaice</name>
    <dbReference type="NCBI Taxonomy" id="8262"/>
    <lineage>
        <taxon>Eukaryota</taxon>
        <taxon>Metazoa</taxon>
        <taxon>Chordata</taxon>
        <taxon>Craniata</taxon>
        <taxon>Vertebrata</taxon>
        <taxon>Euteleostomi</taxon>
        <taxon>Actinopterygii</taxon>
        <taxon>Neopterygii</taxon>
        <taxon>Teleostei</taxon>
        <taxon>Neoteleostei</taxon>
        <taxon>Acanthomorphata</taxon>
        <taxon>Carangaria</taxon>
        <taxon>Pleuronectiformes</taxon>
        <taxon>Pleuronectoidei</taxon>
        <taxon>Pleuronectidae</taxon>
        <taxon>Pleuronectes</taxon>
    </lineage>
</organism>
<keyword evidence="4 12" id="KW-0245">EGF-like domain</keyword>
<reference evidence="17" key="1">
    <citation type="submission" date="2020-03" db="EMBL/GenBank/DDBJ databases">
        <authorList>
            <person name="Weist P."/>
        </authorList>
    </citation>
    <scope>NUCLEOTIDE SEQUENCE</scope>
</reference>
<evidence type="ECO:0000256" key="14">
    <source>
        <dbReference type="SAM" id="Phobius"/>
    </source>
</evidence>
<feature type="transmembrane region" description="Helical" evidence="14">
    <location>
        <begin position="111"/>
        <end position="133"/>
    </location>
</feature>
<dbReference type="Proteomes" id="UP001153269">
    <property type="component" value="Unassembled WGS sequence"/>
</dbReference>
<accession>A0A9N7UN88</accession>
<keyword evidence="7 14" id="KW-1133">Transmembrane helix</keyword>
<dbReference type="GO" id="GO:0008083">
    <property type="term" value="F:growth factor activity"/>
    <property type="evidence" value="ECO:0007669"/>
    <property type="project" value="UniProtKB-KW"/>
</dbReference>
<dbReference type="Gene3D" id="2.10.25.10">
    <property type="entry name" value="Laminin"/>
    <property type="match status" value="1"/>
</dbReference>
<dbReference type="PROSITE" id="PS00022">
    <property type="entry name" value="EGF_1"/>
    <property type="match status" value="1"/>
</dbReference>
<evidence type="ECO:0000256" key="6">
    <source>
        <dbReference type="ARBA" id="ARBA00022729"/>
    </source>
</evidence>
<evidence type="ECO:0000256" key="2">
    <source>
        <dbReference type="ARBA" id="ARBA00004613"/>
    </source>
</evidence>
<keyword evidence="8" id="KW-0339">Growth factor</keyword>
<feature type="disulfide bond" evidence="12">
    <location>
        <begin position="87"/>
        <end position="96"/>
    </location>
</feature>
<dbReference type="InterPro" id="IPR000742">
    <property type="entry name" value="EGF"/>
</dbReference>
<gene>
    <name evidence="17" type="ORF">PLEPLA_LOCUS23642</name>
</gene>
<keyword evidence="3" id="KW-0964">Secreted</keyword>
<feature type="compositionally biased region" description="Polar residues" evidence="13">
    <location>
        <begin position="159"/>
        <end position="175"/>
    </location>
</feature>
<keyword evidence="6 15" id="KW-0732">Signal</keyword>
<dbReference type="PANTHER" id="PTHR10740">
    <property type="entry name" value="TRANSFORMING GROWTH FACTOR ALPHA"/>
    <property type="match status" value="1"/>
</dbReference>
<protein>
    <recommendedName>
        <fullName evidence="16">EGF-like domain-containing protein</fullName>
    </recommendedName>
</protein>
<keyword evidence="9 14" id="KW-0472">Membrane</keyword>
<feature type="chain" id="PRO_5040173105" description="EGF-like domain-containing protein" evidence="15">
    <location>
        <begin position="27"/>
        <end position="175"/>
    </location>
</feature>
<dbReference type="GO" id="GO:0045840">
    <property type="term" value="P:positive regulation of mitotic nuclear division"/>
    <property type="evidence" value="ECO:0007669"/>
    <property type="project" value="TreeGrafter"/>
</dbReference>
<feature type="domain" description="EGF-like" evidence="16">
    <location>
        <begin position="56"/>
        <end position="97"/>
    </location>
</feature>
<dbReference type="AlphaFoldDB" id="A0A9N7UN88"/>
<dbReference type="GO" id="GO:0005154">
    <property type="term" value="F:epidermal growth factor receptor binding"/>
    <property type="evidence" value="ECO:0007669"/>
    <property type="project" value="TreeGrafter"/>
</dbReference>
<dbReference type="GO" id="GO:0008284">
    <property type="term" value="P:positive regulation of cell population proliferation"/>
    <property type="evidence" value="ECO:0007669"/>
    <property type="project" value="TreeGrafter"/>
</dbReference>
<evidence type="ECO:0000256" key="3">
    <source>
        <dbReference type="ARBA" id="ARBA00022525"/>
    </source>
</evidence>
<dbReference type="PROSITE" id="PS50026">
    <property type="entry name" value="EGF_3"/>
    <property type="match status" value="1"/>
</dbReference>
<evidence type="ECO:0000256" key="11">
    <source>
        <dbReference type="ARBA" id="ARBA00023180"/>
    </source>
</evidence>
<evidence type="ECO:0000256" key="13">
    <source>
        <dbReference type="SAM" id="MobiDB-lite"/>
    </source>
</evidence>
<evidence type="ECO:0000259" key="16">
    <source>
        <dbReference type="PROSITE" id="PS50026"/>
    </source>
</evidence>
<dbReference type="PROSITE" id="PS01186">
    <property type="entry name" value="EGF_2"/>
    <property type="match status" value="1"/>
</dbReference>
<comment type="subcellular location">
    <subcellularLocation>
        <location evidence="1">Membrane</location>
        <topology evidence="1">Single-pass type I membrane protein</topology>
    </subcellularLocation>
    <subcellularLocation>
        <location evidence="2">Secreted</location>
    </subcellularLocation>
</comment>
<dbReference type="PANTHER" id="PTHR10740:SF11">
    <property type="entry name" value="PROEPIREGULIN"/>
    <property type="match status" value="1"/>
</dbReference>
<keyword evidence="11" id="KW-0325">Glycoprotein</keyword>
<evidence type="ECO:0000256" key="15">
    <source>
        <dbReference type="SAM" id="SignalP"/>
    </source>
</evidence>
<keyword evidence="10 12" id="KW-1015">Disulfide bond</keyword>
<keyword evidence="18" id="KW-1185">Reference proteome</keyword>
<feature type="disulfide bond" evidence="12">
    <location>
        <begin position="68"/>
        <end position="85"/>
    </location>
</feature>
<dbReference type="OrthoDB" id="6133584at2759"/>
<comment type="caution">
    <text evidence="17">The sequence shown here is derived from an EMBL/GenBank/DDBJ whole genome shotgun (WGS) entry which is preliminary data.</text>
</comment>
<evidence type="ECO:0000256" key="4">
    <source>
        <dbReference type="ARBA" id="ARBA00022536"/>
    </source>
</evidence>
<evidence type="ECO:0000313" key="17">
    <source>
        <dbReference type="EMBL" id="CAB1435581.1"/>
    </source>
</evidence>
<feature type="region of interest" description="Disordered" evidence="13">
    <location>
        <begin position="156"/>
        <end position="175"/>
    </location>
</feature>
<evidence type="ECO:0000256" key="9">
    <source>
        <dbReference type="ARBA" id="ARBA00023136"/>
    </source>
</evidence>
<dbReference type="GO" id="GO:0007173">
    <property type="term" value="P:epidermal growth factor receptor signaling pathway"/>
    <property type="evidence" value="ECO:0007669"/>
    <property type="project" value="TreeGrafter"/>
</dbReference>
<keyword evidence="5 14" id="KW-0812">Transmembrane</keyword>
<feature type="signal peptide" evidence="15">
    <location>
        <begin position="1"/>
        <end position="26"/>
    </location>
</feature>
<dbReference type="GO" id="GO:0016020">
    <property type="term" value="C:membrane"/>
    <property type="evidence" value="ECO:0007669"/>
    <property type="project" value="UniProtKB-SubCell"/>
</dbReference>